<dbReference type="SMART" id="SM00052">
    <property type="entry name" value="EAL"/>
    <property type="match status" value="1"/>
</dbReference>
<dbReference type="InterPro" id="IPR029151">
    <property type="entry name" value="Sensor-like_sf"/>
</dbReference>
<proteinExistence type="predicted"/>
<dbReference type="InterPro" id="IPR035919">
    <property type="entry name" value="EAL_sf"/>
</dbReference>
<dbReference type="Pfam" id="PF00563">
    <property type="entry name" value="EAL"/>
    <property type="match status" value="1"/>
</dbReference>
<evidence type="ECO:0000259" key="1">
    <source>
        <dbReference type="PROSITE" id="PS50883"/>
    </source>
</evidence>
<comment type="caution">
    <text evidence="2">The sequence shown here is derived from an EMBL/GenBank/DDBJ whole genome shotgun (WGS) entry which is preliminary data.</text>
</comment>
<dbReference type="Gene3D" id="1.20.5.170">
    <property type="match status" value="1"/>
</dbReference>
<gene>
    <name evidence="2" type="ORF">FN960_17905</name>
</gene>
<dbReference type="EMBL" id="VLXZ01000014">
    <property type="protein sequence ID" value="TSB45151.1"/>
    <property type="molecule type" value="Genomic_DNA"/>
</dbReference>
<dbReference type="Pfam" id="PF10388">
    <property type="entry name" value="YkuI_C"/>
    <property type="match status" value="1"/>
</dbReference>
<dbReference type="Gene3D" id="3.20.20.450">
    <property type="entry name" value="EAL domain"/>
    <property type="match status" value="1"/>
</dbReference>
<dbReference type="InterPro" id="IPR018842">
    <property type="entry name" value="YkuI_C"/>
</dbReference>
<feature type="domain" description="EAL" evidence="1">
    <location>
        <begin position="1"/>
        <end position="250"/>
    </location>
</feature>
<dbReference type="PROSITE" id="PS50883">
    <property type="entry name" value="EAL"/>
    <property type="match status" value="1"/>
</dbReference>
<evidence type="ECO:0000313" key="2">
    <source>
        <dbReference type="EMBL" id="TSB45151.1"/>
    </source>
</evidence>
<dbReference type="Proteomes" id="UP000318521">
    <property type="component" value="Unassembled WGS sequence"/>
</dbReference>
<organism evidence="2 3">
    <name type="scientific">Alkalicoccobacillus porphyridii</name>
    <dbReference type="NCBI Taxonomy" id="2597270"/>
    <lineage>
        <taxon>Bacteria</taxon>
        <taxon>Bacillati</taxon>
        <taxon>Bacillota</taxon>
        <taxon>Bacilli</taxon>
        <taxon>Bacillales</taxon>
        <taxon>Bacillaceae</taxon>
        <taxon>Alkalicoccobacillus</taxon>
    </lineage>
</organism>
<dbReference type="PANTHER" id="PTHR33121:SF82">
    <property type="entry name" value="SIGNAL TRANSDUCTION PROTEIN CONTAINING A EAL DOMAIN"/>
    <property type="match status" value="1"/>
</dbReference>
<dbReference type="InterPro" id="IPR001633">
    <property type="entry name" value="EAL_dom"/>
</dbReference>
<keyword evidence="3" id="KW-1185">Reference proteome</keyword>
<sequence>MDPLDIMMAKEQVKPYYLPIFSAEKQIVVGYEVVARLITPDEVIRLGWFFSDKSIPSEYRHELDDHLQMLALDYFTASQFKGAIYFNYDTRQLEKDAGESFLKRIEPYIEEGLLSYKQFILGLNEKDVHTYYHEIKHVLTYLQSLGIRIGIDNFGQSSTQLDQIAKLHPNVIRVNVSFLNQDSLPQLYGDVHQSLAMLSRKIGATLLFDGITTFNQLNYAWRNGARYYQGSYLLPSAKDFVPEDVCRERMQKDFQHFITYERKKVQAQLELSNELSNALRSTMKQVKPELSLDEMILSIAKKLSQYVFRIYVCNEEGFQQTSNVEKDEEGFWQQNAEGLNKNWSWRPYFLENIVRMNVEKKGILSDLYTDIERDEQIRTFAYPISDTLYMFMDIPYEYLFEQNDLM</sequence>
<evidence type="ECO:0000313" key="3">
    <source>
        <dbReference type="Proteomes" id="UP000318521"/>
    </source>
</evidence>
<dbReference type="AlphaFoldDB" id="A0A553ZUJ1"/>
<dbReference type="Gene3D" id="3.30.450.20">
    <property type="entry name" value="PAS domain"/>
    <property type="match status" value="1"/>
</dbReference>
<dbReference type="SUPFAM" id="SSF103190">
    <property type="entry name" value="Sensory domain-like"/>
    <property type="match status" value="1"/>
</dbReference>
<name>A0A553ZUJ1_9BACI</name>
<dbReference type="GO" id="GO:0071111">
    <property type="term" value="F:cyclic-guanylate-specific phosphodiesterase activity"/>
    <property type="evidence" value="ECO:0007669"/>
    <property type="project" value="InterPro"/>
</dbReference>
<reference evidence="2 3" key="1">
    <citation type="submission" date="2019-07" db="EMBL/GenBank/DDBJ databases">
        <authorList>
            <person name="Park Y.J."/>
            <person name="Jeong S.E."/>
            <person name="Jung H.S."/>
        </authorList>
    </citation>
    <scope>NUCLEOTIDE SEQUENCE [LARGE SCALE GENOMIC DNA]</scope>
    <source>
        <strain evidence="3">P16(2019)</strain>
    </source>
</reference>
<dbReference type="OrthoDB" id="1673646at2"/>
<dbReference type="SUPFAM" id="SSF141868">
    <property type="entry name" value="EAL domain-like"/>
    <property type="match status" value="1"/>
</dbReference>
<dbReference type="PANTHER" id="PTHR33121">
    <property type="entry name" value="CYCLIC DI-GMP PHOSPHODIESTERASE PDEF"/>
    <property type="match status" value="1"/>
</dbReference>
<accession>A0A553ZUJ1</accession>
<dbReference type="RefSeq" id="WP_143850233.1">
    <property type="nucleotide sequence ID" value="NZ_VLXZ01000014.1"/>
</dbReference>
<dbReference type="CDD" id="cd01948">
    <property type="entry name" value="EAL"/>
    <property type="match status" value="1"/>
</dbReference>
<dbReference type="InterPro" id="IPR050706">
    <property type="entry name" value="Cyclic-di-GMP_PDE-like"/>
</dbReference>
<protein>
    <submittedName>
        <fullName evidence="2">EAL domain-containing protein</fullName>
    </submittedName>
</protein>